<dbReference type="EMBL" id="QZEZ01000001">
    <property type="protein sequence ID" value="RJK98278.1"/>
    <property type="molecule type" value="Genomic_DNA"/>
</dbReference>
<sequence length="240" mass="25402">MASFPRATGMTRGYARPQVDRFLARVQEALEGAPGAAGVTAAEIRRAGFDLVRGGYDVTAVDAHLDVLELRALAAERRAAVPGARTAADDAGAGVPEELLDVLDAAPGTRFARAGGLRRGYAPREVDAFLAELAATLDGAPVGEPLDAESVRRAVFHVRFRGYDEAQVDDALDLAVDVLLRRDRLQDAPPAAHPGPAAAHDAEDERTARVEGAPREVDLADAAPLSDDTVVIDRRIDRVS</sequence>
<evidence type="ECO:0000256" key="1">
    <source>
        <dbReference type="SAM" id="MobiDB-lite"/>
    </source>
</evidence>
<dbReference type="Proteomes" id="UP000265614">
    <property type="component" value="Unassembled WGS sequence"/>
</dbReference>
<feature type="compositionally biased region" description="Low complexity" evidence="1">
    <location>
        <begin position="187"/>
        <end position="199"/>
    </location>
</feature>
<evidence type="ECO:0000313" key="2">
    <source>
        <dbReference type="EMBL" id="RJK98278.1"/>
    </source>
</evidence>
<gene>
    <name evidence="2" type="ORF">D5H78_05185</name>
</gene>
<organism evidence="2 3">
    <name type="scientific">Vallicoccus soli</name>
    <dbReference type="NCBI Taxonomy" id="2339232"/>
    <lineage>
        <taxon>Bacteria</taxon>
        <taxon>Bacillati</taxon>
        <taxon>Actinomycetota</taxon>
        <taxon>Actinomycetes</taxon>
        <taxon>Motilibacterales</taxon>
        <taxon>Vallicoccaceae</taxon>
        <taxon>Vallicoccus</taxon>
    </lineage>
</organism>
<accession>A0A3A3Z5N5</accession>
<name>A0A3A3Z5N5_9ACTN</name>
<feature type="compositionally biased region" description="Basic and acidic residues" evidence="1">
    <location>
        <begin position="200"/>
        <end position="218"/>
    </location>
</feature>
<dbReference type="NCBIfam" id="TIGR03544">
    <property type="entry name" value="DivI1A_domain"/>
    <property type="match status" value="3"/>
</dbReference>
<dbReference type="OrthoDB" id="3480096at2"/>
<dbReference type="RefSeq" id="WP_119949203.1">
    <property type="nucleotide sequence ID" value="NZ_QZEZ01000001.1"/>
</dbReference>
<dbReference type="InterPro" id="IPR019933">
    <property type="entry name" value="DivIVA_domain"/>
</dbReference>
<evidence type="ECO:0000313" key="3">
    <source>
        <dbReference type="Proteomes" id="UP000265614"/>
    </source>
</evidence>
<protein>
    <submittedName>
        <fullName evidence="2">DivIVA domain-containing protein</fullName>
    </submittedName>
</protein>
<dbReference type="Gene3D" id="6.10.250.660">
    <property type="match status" value="1"/>
</dbReference>
<dbReference type="AlphaFoldDB" id="A0A3A3Z5N5"/>
<keyword evidence="3" id="KW-1185">Reference proteome</keyword>
<reference evidence="2 3" key="1">
    <citation type="submission" date="2018-09" db="EMBL/GenBank/DDBJ databases">
        <title>YIM 75000 draft genome.</title>
        <authorList>
            <person name="Tang S."/>
            <person name="Feng Y."/>
        </authorList>
    </citation>
    <scope>NUCLEOTIDE SEQUENCE [LARGE SCALE GENOMIC DNA]</scope>
    <source>
        <strain evidence="2 3">YIM 75000</strain>
    </source>
</reference>
<feature type="region of interest" description="Disordered" evidence="1">
    <location>
        <begin position="187"/>
        <end position="220"/>
    </location>
</feature>
<comment type="caution">
    <text evidence="2">The sequence shown here is derived from an EMBL/GenBank/DDBJ whole genome shotgun (WGS) entry which is preliminary data.</text>
</comment>
<proteinExistence type="predicted"/>